<proteinExistence type="predicted"/>
<name>A0ACC1RX25_9HYPO</name>
<evidence type="ECO:0000313" key="1">
    <source>
        <dbReference type="EMBL" id="KAJ3527461.1"/>
    </source>
</evidence>
<keyword evidence="2" id="KW-1185">Reference proteome</keyword>
<protein>
    <submittedName>
        <fullName evidence="1">Uncharacterized protein</fullName>
    </submittedName>
</protein>
<dbReference type="EMBL" id="JANRMS010001556">
    <property type="protein sequence ID" value="KAJ3527461.1"/>
    <property type="molecule type" value="Genomic_DNA"/>
</dbReference>
<evidence type="ECO:0000313" key="2">
    <source>
        <dbReference type="Proteomes" id="UP001148629"/>
    </source>
</evidence>
<comment type="caution">
    <text evidence="1">The sequence shown here is derived from an EMBL/GenBank/DDBJ whole genome shotgun (WGS) entry which is preliminary data.</text>
</comment>
<gene>
    <name evidence="1" type="ORF">NM208_g10689</name>
</gene>
<accession>A0ACC1RX25</accession>
<reference evidence="1" key="1">
    <citation type="submission" date="2022-08" db="EMBL/GenBank/DDBJ databases">
        <title>Genome Sequence of Fusarium decemcellulare.</title>
        <authorList>
            <person name="Buettner E."/>
        </authorList>
    </citation>
    <scope>NUCLEOTIDE SEQUENCE</scope>
    <source>
        <strain evidence="1">Babe19</strain>
    </source>
</reference>
<dbReference type="Proteomes" id="UP001148629">
    <property type="component" value="Unassembled WGS sequence"/>
</dbReference>
<sequence length="70" mass="7874">MTGSSPSKQVLRIQLSLQLRRSPDASKASHGHGLKSAPHHGRRVASRKASLDARLVERRLDLDIARRHRF</sequence>
<organism evidence="1 2">
    <name type="scientific">Fusarium decemcellulare</name>
    <dbReference type="NCBI Taxonomy" id="57161"/>
    <lineage>
        <taxon>Eukaryota</taxon>
        <taxon>Fungi</taxon>
        <taxon>Dikarya</taxon>
        <taxon>Ascomycota</taxon>
        <taxon>Pezizomycotina</taxon>
        <taxon>Sordariomycetes</taxon>
        <taxon>Hypocreomycetidae</taxon>
        <taxon>Hypocreales</taxon>
        <taxon>Nectriaceae</taxon>
        <taxon>Fusarium</taxon>
        <taxon>Fusarium decemcellulare species complex</taxon>
    </lineage>
</organism>